<reference evidence="2" key="2">
    <citation type="submission" date="2021-04" db="EMBL/GenBank/DDBJ databases">
        <authorList>
            <person name="Gilroy R."/>
        </authorList>
    </citation>
    <scope>NUCLEOTIDE SEQUENCE</scope>
    <source>
        <strain evidence="2">CHK189-11263</strain>
    </source>
</reference>
<sequence length="51" mass="5730">MVDLINAVAWILCIVMAVLLFGDFIRTELYFAREKKAQEAEKEASGHGSDE</sequence>
<gene>
    <name evidence="2" type="ORF">H9714_04760</name>
</gene>
<evidence type="ECO:0000313" key="2">
    <source>
        <dbReference type="EMBL" id="HJB56846.1"/>
    </source>
</evidence>
<dbReference type="AlphaFoldDB" id="A0A9D2MBB3"/>
<accession>A0A9D2MBB3</accession>
<protein>
    <submittedName>
        <fullName evidence="2">Uncharacterized protein</fullName>
    </submittedName>
</protein>
<keyword evidence="1" id="KW-1133">Transmembrane helix</keyword>
<evidence type="ECO:0000256" key="1">
    <source>
        <dbReference type="SAM" id="Phobius"/>
    </source>
</evidence>
<name>A0A9D2MBB3_9FIRM</name>
<reference evidence="2" key="1">
    <citation type="journal article" date="2021" name="PeerJ">
        <title>Extensive microbial diversity within the chicken gut microbiome revealed by metagenomics and culture.</title>
        <authorList>
            <person name="Gilroy R."/>
            <person name="Ravi A."/>
            <person name="Getino M."/>
            <person name="Pursley I."/>
            <person name="Horton D.L."/>
            <person name="Alikhan N.F."/>
            <person name="Baker D."/>
            <person name="Gharbi K."/>
            <person name="Hall N."/>
            <person name="Watson M."/>
            <person name="Adriaenssens E.M."/>
            <person name="Foster-Nyarko E."/>
            <person name="Jarju S."/>
            <person name="Secka A."/>
            <person name="Antonio M."/>
            <person name="Oren A."/>
            <person name="Chaudhuri R.R."/>
            <person name="La Ragione R."/>
            <person name="Hildebrand F."/>
            <person name="Pallen M.J."/>
        </authorList>
    </citation>
    <scope>NUCLEOTIDE SEQUENCE</scope>
    <source>
        <strain evidence="2">CHK189-11263</strain>
    </source>
</reference>
<dbReference type="Proteomes" id="UP000824208">
    <property type="component" value="Unassembled WGS sequence"/>
</dbReference>
<comment type="caution">
    <text evidence="2">The sequence shown here is derived from an EMBL/GenBank/DDBJ whole genome shotgun (WGS) entry which is preliminary data.</text>
</comment>
<organism evidence="2 3">
    <name type="scientific">Candidatus Flavonifractor intestinipullorum</name>
    <dbReference type="NCBI Taxonomy" id="2838587"/>
    <lineage>
        <taxon>Bacteria</taxon>
        <taxon>Bacillati</taxon>
        <taxon>Bacillota</taxon>
        <taxon>Clostridia</taxon>
        <taxon>Eubacteriales</taxon>
        <taxon>Oscillospiraceae</taxon>
        <taxon>Flavonifractor</taxon>
    </lineage>
</organism>
<dbReference type="EMBL" id="DWYC01000049">
    <property type="protein sequence ID" value="HJB56846.1"/>
    <property type="molecule type" value="Genomic_DNA"/>
</dbReference>
<evidence type="ECO:0000313" key="3">
    <source>
        <dbReference type="Proteomes" id="UP000824208"/>
    </source>
</evidence>
<keyword evidence="1" id="KW-0472">Membrane</keyword>
<feature type="transmembrane region" description="Helical" evidence="1">
    <location>
        <begin position="6"/>
        <end position="25"/>
    </location>
</feature>
<keyword evidence="1" id="KW-0812">Transmembrane</keyword>
<proteinExistence type="predicted"/>